<comment type="similarity">
    <text evidence="1">Belongs to the short-chain dehydrogenases/reductases (SDR) family.</text>
</comment>
<reference evidence="5 6" key="1">
    <citation type="journal article" date="2019" name="Appl. Microbiol. Biotechnol.">
        <title>Differential efficiency of wild type rhizogenic strains for rol gene transformation of plants.</title>
        <authorList>
            <person name="Desmet S."/>
            <person name="De Keyser E."/>
            <person name="Van Vaerenbergh J."/>
            <person name="Baeyen S."/>
            <person name="Van Huylenbroeck J."/>
            <person name="Geelen D."/>
            <person name="Dhooghe E."/>
        </authorList>
    </citation>
    <scope>NUCLEOTIDE SEQUENCE [LARGE SCALE GENOMIC DNA]</scope>
    <source>
        <strain evidence="5 6">MAFF210266</strain>
    </source>
</reference>
<dbReference type="PROSITE" id="PS00061">
    <property type="entry name" value="ADH_SHORT"/>
    <property type="match status" value="1"/>
</dbReference>
<dbReference type="Pfam" id="PF13561">
    <property type="entry name" value="adh_short_C2"/>
    <property type="match status" value="1"/>
</dbReference>
<comment type="caution">
    <text evidence="5">The sequence shown here is derived from an EMBL/GenBank/DDBJ whole genome shotgun (WGS) entry which is preliminary data.</text>
</comment>
<evidence type="ECO:0000256" key="1">
    <source>
        <dbReference type="ARBA" id="ARBA00006484"/>
    </source>
</evidence>
<accession>A0A546XJB8</accession>
<protein>
    <submittedName>
        <fullName evidence="5">Glucose 1-dehydrogenase</fullName>
        <ecNumber evidence="5">1.1.1.47</ecNumber>
    </submittedName>
</protein>
<dbReference type="FunFam" id="3.40.50.720:FF:000084">
    <property type="entry name" value="Short-chain dehydrogenase reductase"/>
    <property type="match status" value="1"/>
</dbReference>
<dbReference type="PRINTS" id="PR00080">
    <property type="entry name" value="SDRFAMILY"/>
</dbReference>
<dbReference type="InterPro" id="IPR002347">
    <property type="entry name" value="SDR_fam"/>
</dbReference>
<evidence type="ECO:0000256" key="3">
    <source>
        <dbReference type="ARBA" id="ARBA00023027"/>
    </source>
</evidence>
<organism evidence="5 6">
    <name type="scientific">Agrobacterium tumefaciens</name>
    <dbReference type="NCBI Taxonomy" id="358"/>
    <lineage>
        <taxon>Bacteria</taxon>
        <taxon>Pseudomonadati</taxon>
        <taxon>Pseudomonadota</taxon>
        <taxon>Alphaproteobacteria</taxon>
        <taxon>Hyphomicrobiales</taxon>
        <taxon>Rhizobiaceae</taxon>
        <taxon>Rhizobium/Agrobacterium group</taxon>
        <taxon>Agrobacterium</taxon>
        <taxon>Agrobacterium tumefaciens complex</taxon>
    </lineage>
</organism>
<dbReference type="InterPro" id="IPR057326">
    <property type="entry name" value="KR_dom"/>
</dbReference>
<proteinExistence type="inferred from homology"/>
<evidence type="ECO:0000313" key="6">
    <source>
        <dbReference type="Proteomes" id="UP000317023"/>
    </source>
</evidence>
<dbReference type="Gene3D" id="3.40.50.720">
    <property type="entry name" value="NAD(P)-binding Rossmann-like Domain"/>
    <property type="match status" value="1"/>
</dbReference>
<dbReference type="GO" id="GO:0047936">
    <property type="term" value="F:glucose 1-dehydrogenase [NAD(P)+] activity"/>
    <property type="evidence" value="ECO:0007669"/>
    <property type="project" value="UniProtKB-EC"/>
</dbReference>
<name>A0A546XJB8_AGRTU</name>
<dbReference type="SUPFAM" id="SSF51735">
    <property type="entry name" value="NAD(P)-binding Rossmann-fold domains"/>
    <property type="match status" value="1"/>
</dbReference>
<dbReference type="RefSeq" id="WP_142859785.1">
    <property type="nucleotide sequence ID" value="NZ_SGOE01000011.1"/>
</dbReference>
<dbReference type="CDD" id="cd05233">
    <property type="entry name" value="SDR_c"/>
    <property type="match status" value="1"/>
</dbReference>
<keyword evidence="2 5" id="KW-0560">Oxidoreductase</keyword>
<gene>
    <name evidence="5" type="ORF">EXN61_25155</name>
</gene>
<dbReference type="AlphaFoldDB" id="A0A546XJB8"/>
<dbReference type="Proteomes" id="UP000317023">
    <property type="component" value="Unassembled WGS sequence"/>
</dbReference>
<dbReference type="EC" id="1.1.1.47" evidence="5"/>
<dbReference type="PANTHER" id="PTHR24321:SF8">
    <property type="entry name" value="ESTRADIOL 17-BETA-DEHYDROGENASE 8-RELATED"/>
    <property type="match status" value="1"/>
</dbReference>
<dbReference type="EMBL" id="SGOE01000011">
    <property type="protein sequence ID" value="TRB00831.1"/>
    <property type="molecule type" value="Genomic_DNA"/>
</dbReference>
<dbReference type="InterPro" id="IPR020904">
    <property type="entry name" value="Sc_DH/Rdtase_CS"/>
</dbReference>
<evidence type="ECO:0000259" key="4">
    <source>
        <dbReference type="SMART" id="SM00822"/>
    </source>
</evidence>
<feature type="domain" description="Ketoreductase" evidence="4">
    <location>
        <begin position="8"/>
        <end position="213"/>
    </location>
</feature>
<dbReference type="PRINTS" id="PR00081">
    <property type="entry name" value="GDHRDH"/>
</dbReference>
<evidence type="ECO:0000313" key="5">
    <source>
        <dbReference type="EMBL" id="TRB00831.1"/>
    </source>
</evidence>
<dbReference type="InterPro" id="IPR036291">
    <property type="entry name" value="NAD(P)-bd_dom_sf"/>
</dbReference>
<dbReference type="PANTHER" id="PTHR24321">
    <property type="entry name" value="DEHYDROGENASES, SHORT CHAIN"/>
    <property type="match status" value="1"/>
</dbReference>
<dbReference type="NCBIfam" id="NF005559">
    <property type="entry name" value="PRK07231.1"/>
    <property type="match status" value="1"/>
</dbReference>
<evidence type="ECO:0000256" key="2">
    <source>
        <dbReference type="ARBA" id="ARBA00023002"/>
    </source>
</evidence>
<sequence length="254" mass="26112">MSREFLGKVVLVTGATSGIGAAIATAFAALGASTVLTGRNVDAGEKLRSSLSPLGTEVSFIAADITGAGEADRIVAEVIATFGKLDVLVNNAGILFRGTSLDCTDEEWLRTFETNVTATFRMSRAAVRVMLEKKAGVIVNIASDWGLVGAQGAVAYGASKGAVVQLTRSMALDHARDGIRVNAICPGDTDTAMLQSALPDTDHETRLQRLGGAIPLGRVARPEEIARSVCFLASDGASFITGATLAVDGGNSAG</sequence>
<dbReference type="SMART" id="SM00822">
    <property type="entry name" value="PKS_KR"/>
    <property type="match status" value="1"/>
</dbReference>
<keyword evidence="3" id="KW-0520">NAD</keyword>